<feature type="domain" description="Mga helix-turn-helix" evidence="1">
    <location>
        <begin position="82"/>
        <end position="165"/>
    </location>
</feature>
<dbReference type="AlphaFoldDB" id="A0AAW8TKY8"/>
<proteinExistence type="predicted"/>
<evidence type="ECO:0000313" key="3">
    <source>
        <dbReference type="Proteomes" id="UP001245561"/>
    </source>
</evidence>
<dbReference type="RefSeq" id="WP_311800407.1">
    <property type="nucleotide sequence ID" value="NZ_JARPYS010000012.1"/>
</dbReference>
<dbReference type="EMBL" id="JARPYT010000013">
    <property type="protein sequence ID" value="MDT2637755.1"/>
    <property type="molecule type" value="Genomic_DNA"/>
</dbReference>
<evidence type="ECO:0000259" key="1">
    <source>
        <dbReference type="Pfam" id="PF05043"/>
    </source>
</evidence>
<dbReference type="InterPro" id="IPR007737">
    <property type="entry name" value="Mga_HTH"/>
</dbReference>
<evidence type="ECO:0000313" key="2">
    <source>
        <dbReference type="EMBL" id="MDT2637755.1"/>
    </source>
</evidence>
<name>A0AAW8TKY8_9ENTE</name>
<dbReference type="Gene3D" id="1.10.10.10">
    <property type="entry name" value="Winged helix-like DNA-binding domain superfamily/Winged helix DNA-binding domain"/>
    <property type="match status" value="1"/>
</dbReference>
<gene>
    <name evidence="2" type="ORF">P7D36_09650</name>
</gene>
<dbReference type="Pfam" id="PF05043">
    <property type="entry name" value="Mga"/>
    <property type="match status" value="1"/>
</dbReference>
<comment type="caution">
    <text evidence="2">The sequence shown here is derived from an EMBL/GenBank/DDBJ whole genome shotgun (WGS) entry which is preliminary data.</text>
</comment>
<reference evidence="2" key="1">
    <citation type="submission" date="2023-03" db="EMBL/GenBank/DDBJ databases">
        <authorList>
            <person name="Shen W."/>
            <person name="Cai J."/>
        </authorList>
    </citation>
    <scope>NUCLEOTIDE SEQUENCE</scope>
    <source>
        <strain evidence="2">P55-2</strain>
    </source>
</reference>
<sequence length="486" mass="57299">MLGMDRNTLLKIQIIEILDRLQMPISLKELQTRIGSASLGTIRVNCKELQTIIDVLYADKDYSLNLRINNGRGIQLERSSTNLQSLTNYLYQHDLACEIIHTILAKRELSAIQFCLAKNISESKLRRKIKEINLELSDYGLYISCATTIRLKGREVDIRRFYYLFIREFHQQFSQVDGIDTNAYFQIAQQLENDLKLRNNPTNLEIISFWLLITNQSLSKKSQLCFDQVELKQLARFSYPEKPTYLRNWNTDEWQFFLYALYSSLLTDFELQPKNAAEDSFLDQAVLQWITCFTQHFRPLNEQEQRLIAKKLNQHYAALEFFQLNDLMIDRLRSSVALNCVCTQFPYYSRRFETFWRDLIQKMPDYEHKQLRVYSFLTCVTLFPLENCLPKITVYVFSEYSELFSVFIQQKIHLYFKNRYQLHFVEDPRSAQLIIGTSPSCKNFLLEEQESVIIRSNISTTDYQDIEIILAALVKKDLSKISDPSS</sequence>
<dbReference type="InterPro" id="IPR036388">
    <property type="entry name" value="WH-like_DNA-bd_sf"/>
</dbReference>
<accession>A0AAW8TKY8</accession>
<dbReference type="Proteomes" id="UP001245561">
    <property type="component" value="Unassembled WGS sequence"/>
</dbReference>
<protein>
    <submittedName>
        <fullName evidence="2">Helix-turn-helix domain-containing protein</fullName>
    </submittedName>
</protein>
<organism evidence="2 3">
    <name type="scientific">Enterococcus dongliensis</name>
    <dbReference type="NCBI Taxonomy" id="2559925"/>
    <lineage>
        <taxon>Bacteria</taxon>
        <taxon>Bacillati</taxon>
        <taxon>Bacillota</taxon>
        <taxon>Bacilli</taxon>
        <taxon>Lactobacillales</taxon>
        <taxon>Enterococcaceae</taxon>
        <taxon>Enterococcus</taxon>
    </lineage>
</organism>